<name>A0A9D5DFV9_9LILI</name>
<reference evidence="2" key="2">
    <citation type="journal article" date="2022" name="Hortic Res">
        <title>The genome of Dioscorea zingiberensis sheds light on the biosynthesis, origin and evolution of the medicinally important diosgenin saponins.</title>
        <authorList>
            <person name="Li Y."/>
            <person name="Tan C."/>
            <person name="Li Z."/>
            <person name="Guo J."/>
            <person name="Li S."/>
            <person name="Chen X."/>
            <person name="Wang C."/>
            <person name="Dai X."/>
            <person name="Yang H."/>
            <person name="Song W."/>
            <person name="Hou L."/>
            <person name="Xu J."/>
            <person name="Tong Z."/>
            <person name="Xu A."/>
            <person name="Yuan X."/>
            <person name="Wang W."/>
            <person name="Yang Q."/>
            <person name="Chen L."/>
            <person name="Sun Z."/>
            <person name="Wang K."/>
            <person name="Pan B."/>
            <person name="Chen J."/>
            <person name="Bao Y."/>
            <person name="Liu F."/>
            <person name="Qi X."/>
            <person name="Gang D.R."/>
            <person name="Wen J."/>
            <person name="Li J."/>
        </authorList>
    </citation>
    <scope>NUCLEOTIDE SEQUENCE</scope>
    <source>
        <strain evidence="2">Dzin_1.0</strain>
    </source>
</reference>
<keyword evidence="3" id="KW-1185">Reference proteome</keyword>
<dbReference type="PANTHER" id="PTHR31805">
    <property type="entry name" value="RECEPTOR-LIKE KINASE, PUTATIVE (DUF1421)-RELATED"/>
    <property type="match status" value="1"/>
</dbReference>
<sequence>MDELEFLVKNTSGSIDGKLSQLENTLVEVYDDVQDLLDMQDTVEAQLQDKLETLPQQPIQKPHQTPTVQFAAVNAYCPLPPQQIPGHLPHLPTAKFLPEALPTKSNSGGPTRNFIDVDELVKKVASMGFTNDQARAAVRNLIENGQSVDLNVVLDKLMNN</sequence>
<gene>
    <name evidence="2" type="ORF">J5N97_007388</name>
</gene>
<dbReference type="AlphaFoldDB" id="A0A9D5DFV9"/>
<feature type="domain" description="DUF1421" evidence="1">
    <location>
        <begin position="117"/>
        <end position="160"/>
    </location>
</feature>
<accession>A0A9D5DFV9</accession>
<organism evidence="2 3">
    <name type="scientific">Dioscorea zingiberensis</name>
    <dbReference type="NCBI Taxonomy" id="325984"/>
    <lineage>
        <taxon>Eukaryota</taxon>
        <taxon>Viridiplantae</taxon>
        <taxon>Streptophyta</taxon>
        <taxon>Embryophyta</taxon>
        <taxon>Tracheophyta</taxon>
        <taxon>Spermatophyta</taxon>
        <taxon>Magnoliopsida</taxon>
        <taxon>Liliopsida</taxon>
        <taxon>Dioscoreales</taxon>
        <taxon>Dioscoreaceae</taxon>
        <taxon>Dioscorea</taxon>
    </lineage>
</organism>
<proteinExistence type="predicted"/>
<dbReference type="Proteomes" id="UP001085076">
    <property type="component" value="Miscellaneous, Linkage group lg01"/>
</dbReference>
<comment type="caution">
    <text evidence="2">The sequence shown here is derived from an EMBL/GenBank/DDBJ whole genome shotgun (WGS) entry which is preliminary data.</text>
</comment>
<dbReference type="OrthoDB" id="786961at2759"/>
<dbReference type="Pfam" id="PF07223">
    <property type="entry name" value="DUF1421"/>
    <property type="match status" value="1"/>
</dbReference>
<protein>
    <recommendedName>
        <fullName evidence="1">DUF1421 domain-containing protein</fullName>
    </recommendedName>
</protein>
<evidence type="ECO:0000259" key="1">
    <source>
        <dbReference type="Pfam" id="PF07223"/>
    </source>
</evidence>
<evidence type="ECO:0000313" key="3">
    <source>
        <dbReference type="Proteomes" id="UP001085076"/>
    </source>
</evidence>
<dbReference type="InterPro" id="IPR010820">
    <property type="entry name" value="DUF1421"/>
</dbReference>
<reference evidence="2" key="1">
    <citation type="submission" date="2021-03" db="EMBL/GenBank/DDBJ databases">
        <authorList>
            <person name="Li Z."/>
            <person name="Yang C."/>
        </authorList>
    </citation>
    <scope>NUCLEOTIDE SEQUENCE</scope>
    <source>
        <strain evidence="2">Dzin_1.0</strain>
        <tissue evidence="2">Leaf</tissue>
    </source>
</reference>
<dbReference type="EMBL" id="JAGGNH010000001">
    <property type="protein sequence ID" value="KAJ0989032.1"/>
    <property type="molecule type" value="Genomic_DNA"/>
</dbReference>
<evidence type="ECO:0000313" key="2">
    <source>
        <dbReference type="EMBL" id="KAJ0989032.1"/>
    </source>
</evidence>
<dbReference type="PANTHER" id="PTHR31805:SF14">
    <property type="entry name" value="RECEPTOR-LIKE KINASE, PUTATIVE (DUF1421)-RELATED"/>
    <property type="match status" value="1"/>
</dbReference>